<evidence type="ECO:0000313" key="4">
    <source>
        <dbReference type="Proteomes" id="UP000269289"/>
    </source>
</evidence>
<accession>A0A3M2JJJ6</accession>
<keyword evidence="2" id="KW-0812">Transmembrane</keyword>
<dbReference type="RefSeq" id="WP_122148387.1">
    <property type="nucleotide sequence ID" value="NZ_RFFI01000018.1"/>
</dbReference>
<feature type="transmembrane region" description="Helical" evidence="2">
    <location>
        <begin position="281"/>
        <end position="299"/>
    </location>
</feature>
<feature type="compositionally biased region" description="Basic and acidic residues" evidence="1">
    <location>
        <begin position="1"/>
        <end position="11"/>
    </location>
</feature>
<keyword evidence="2" id="KW-1133">Transmembrane helix</keyword>
<feature type="transmembrane region" description="Helical" evidence="2">
    <location>
        <begin position="204"/>
        <end position="221"/>
    </location>
</feature>
<feature type="region of interest" description="Disordered" evidence="1">
    <location>
        <begin position="508"/>
        <end position="543"/>
    </location>
</feature>
<dbReference type="InterPro" id="IPR018674">
    <property type="entry name" value="DUF2142_membrane"/>
</dbReference>
<sequence>MRTAAEDERAPGRSHRPGRALRSRSPRLVFWLSWLVLTGLGSVWALANPMAAAPDEPAHIVRAASLYRGADLVELRPGLLVAEVPRIYALTHEMAGCYAFHSTEPASCWVPEWGDVTEVVQATTSAGNYNPLYYAIVGAPTLLEPRNGTLYLMRLVSAALGAFCIALGLRSVAEVSRRRWIVPAVALATTPMVVFMNSTVNPNAVEAAAGLGLWTTLLLALRHPDRTLTRRRWWRAGVLVVLLVNAKAFSPLYLAIIVLTAVLVVGWAPVRAALVDRRTWPGLALGVLGSAAAVAWTLTAEGVTTARTQAFPELTTERALNNVLRLTSSYVEQQFGRFGWHDTPAPGSVYLLLAAALGVVVVLSLGAARLREGAAFVALLLVVLLLPLVLQVPNASYVGLPWQGRYLMAVSVGVPVLAGFLLDRRAPVAAGVARRVSWVLLGVVAVTQLLSFWENLRRYVAGTSAPWFEPVENRWDPPLPESVLLGAALLAVLAWVVLLGWLAHEPDPDPRAEPELEPGGPSVPPRVSSGTLPDSAPQVRGAD</sequence>
<dbReference type="Pfam" id="PF09913">
    <property type="entry name" value="DUF2142"/>
    <property type="match status" value="1"/>
</dbReference>
<protein>
    <submittedName>
        <fullName evidence="3">DUF2142 domain-containing protein</fullName>
    </submittedName>
</protein>
<feature type="transmembrane region" description="Helical" evidence="2">
    <location>
        <begin position="374"/>
        <end position="392"/>
    </location>
</feature>
<feature type="transmembrane region" description="Helical" evidence="2">
    <location>
        <begin position="181"/>
        <end position="198"/>
    </location>
</feature>
<feature type="transmembrane region" description="Helical" evidence="2">
    <location>
        <begin position="404"/>
        <end position="423"/>
    </location>
</feature>
<dbReference type="AlphaFoldDB" id="A0A3M2JJJ6"/>
<feature type="transmembrane region" description="Helical" evidence="2">
    <location>
        <begin position="28"/>
        <end position="47"/>
    </location>
</feature>
<evidence type="ECO:0000256" key="2">
    <source>
        <dbReference type="SAM" id="Phobius"/>
    </source>
</evidence>
<feature type="transmembrane region" description="Helical" evidence="2">
    <location>
        <begin position="151"/>
        <end position="169"/>
    </location>
</feature>
<proteinExistence type="predicted"/>
<dbReference type="Proteomes" id="UP000269289">
    <property type="component" value="Unassembled WGS sequence"/>
</dbReference>
<evidence type="ECO:0000256" key="1">
    <source>
        <dbReference type="SAM" id="MobiDB-lite"/>
    </source>
</evidence>
<feature type="region of interest" description="Disordered" evidence="1">
    <location>
        <begin position="1"/>
        <end position="20"/>
    </location>
</feature>
<dbReference type="EMBL" id="RFFI01000018">
    <property type="protein sequence ID" value="RMI13284.1"/>
    <property type="molecule type" value="Genomic_DNA"/>
</dbReference>
<feature type="transmembrane region" description="Helical" evidence="2">
    <location>
        <begin position="435"/>
        <end position="453"/>
    </location>
</feature>
<keyword evidence="4" id="KW-1185">Reference proteome</keyword>
<dbReference type="OrthoDB" id="3218260at2"/>
<feature type="transmembrane region" description="Helical" evidence="2">
    <location>
        <begin position="233"/>
        <end position="249"/>
    </location>
</feature>
<gene>
    <name evidence="3" type="ORF">EBM89_05135</name>
</gene>
<name>A0A3M2JJJ6_9CELL</name>
<feature type="transmembrane region" description="Helical" evidence="2">
    <location>
        <begin position="347"/>
        <end position="367"/>
    </location>
</feature>
<reference evidence="3 4" key="1">
    <citation type="submission" date="2018-10" db="EMBL/GenBank/DDBJ databases">
        <title>Isolation, diversity and antifungal activity of actinobacteria from wheat.</title>
        <authorList>
            <person name="Han C."/>
        </authorList>
    </citation>
    <scope>NUCLEOTIDE SEQUENCE [LARGE SCALE GENOMIC DNA]</scope>
    <source>
        <strain evidence="3 4">NEAU-YY56</strain>
    </source>
</reference>
<comment type="caution">
    <text evidence="3">The sequence shown here is derived from an EMBL/GenBank/DDBJ whole genome shotgun (WGS) entry which is preliminary data.</text>
</comment>
<keyword evidence="2" id="KW-0472">Membrane</keyword>
<organism evidence="3 4">
    <name type="scientific">Cellulomonas triticagri</name>
    <dbReference type="NCBI Taxonomy" id="2483352"/>
    <lineage>
        <taxon>Bacteria</taxon>
        <taxon>Bacillati</taxon>
        <taxon>Actinomycetota</taxon>
        <taxon>Actinomycetes</taxon>
        <taxon>Micrococcales</taxon>
        <taxon>Cellulomonadaceae</taxon>
        <taxon>Cellulomonas</taxon>
    </lineage>
</organism>
<evidence type="ECO:0000313" key="3">
    <source>
        <dbReference type="EMBL" id="RMI13284.1"/>
    </source>
</evidence>
<feature type="transmembrane region" description="Helical" evidence="2">
    <location>
        <begin position="483"/>
        <end position="503"/>
    </location>
</feature>
<feature type="transmembrane region" description="Helical" evidence="2">
    <location>
        <begin position="255"/>
        <end position="274"/>
    </location>
</feature>